<sequence length="552" mass="59520">MFLRSTLIAALMLASLPHGTGSVMAVSDSCDLNKDSNYIAATRSLMAGMDKTLFSKDGKISKDGYVYLTRGELAWGGGISPSLCYSGIMAKYANDPNRCPTYTAPEVPGSWAFCSYKNMVVKARFMPTLLEMKSCPSASTTDCKFEKKEIETKTVRVNGDLKLSGTILKYVGVDASLGANMENVLVIETNEGYSLKPNSTASLFGVAIVIETIVEEIKVASVTNQGSRVCQPGSSTGKNITNNYLLKNKNTAIWTSLVCSAGDAIGERQKQQAPTAPAPPAKTSPRPSAKTPPSPPAKTPPVVDWCFYYDKQSDSFLPDPCPSDVTLLHEGKDMVRLMLLTATCALFLSTITGEASASPQDSCKDLAQFIQGSSRLPSKPDEDGVVSYISGSVAKKMFPGSASALSYFKKYSFVAYFNKCTADPAYKQVQVKSGPYKLDKKSKLAYDLGLQIGVGESLAKVFEYLPNISPKAGVTRGTKTVEVSGVDIEAGKLKQECVVSAGWWCTAYVRLDEFDSGKIIIDDHIRDAVFFPASLNGKSLYSDVWLDVPTNT</sequence>
<accession>A0A9P6KDF4</accession>
<feature type="chain" id="PRO_5040316133" evidence="2">
    <location>
        <begin position="22"/>
        <end position="552"/>
    </location>
</feature>
<comment type="caution">
    <text evidence="3">The sequence shown here is derived from an EMBL/GenBank/DDBJ whole genome shotgun (WGS) entry which is preliminary data.</text>
</comment>
<keyword evidence="4" id="KW-1185">Reference proteome</keyword>
<feature type="region of interest" description="Disordered" evidence="1">
    <location>
        <begin position="268"/>
        <end position="298"/>
    </location>
</feature>
<keyword evidence="2" id="KW-0732">Signal</keyword>
<evidence type="ECO:0000256" key="2">
    <source>
        <dbReference type="SAM" id="SignalP"/>
    </source>
</evidence>
<dbReference type="EMBL" id="JAABOA010001506">
    <property type="protein sequence ID" value="KAF9581409.1"/>
    <property type="molecule type" value="Genomic_DNA"/>
</dbReference>
<organism evidence="3 4">
    <name type="scientific">Lunasporangiospora selenospora</name>
    <dbReference type="NCBI Taxonomy" id="979761"/>
    <lineage>
        <taxon>Eukaryota</taxon>
        <taxon>Fungi</taxon>
        <taxon>Fungi incertae sedis</taxon>
        <taxon>Mucoromycota</taxon>
        <taxon>Mortierellomycotina</taxon>
        <taxon>Mortierellomycetes</taxon>
        <taxon>Mortierellales</taxon>
        <taxon>Mortierellaceae</taxon>
        <taxon>Lunasporangiospora</taxon>
    </lineage>
</organism>
<reference evidence="3" key="1">
    <citation type="journal article" date="2020" name="Fungal Divers.">
        <title>Resolving the Mortierellaceae phylogeny through synthesis of multi-gene phylogenetics and phylogenomics.</title>
        <authorList>
            <person name="Vandepol N."/>
            <person name="Liber J."/>
            <person name="Desiro A."/>
            <person name="Na H."/>
            <person name="Kennedy M."/>
            <person name="Barry K."/>
            <person name="Grigoriev I.V."/>
            <person name="Miller A.N."/>
            <person name="O'Donnell K."/>
            <person name="Stajich J.E."/>
            <person name="Bonito G."/>
        </authorList>
    </citation>
    <scope>NUCLEOTIDE SEQUENCE</scope>
    <source>
        <strain evidence="3">KOD1015</strain>
    </source>
</reference>
<evidence type="ECO:0000256" key="1">
    <source>
        <dbReference type="SAM" id="MobiDB-lite"/>
    </source>
</evidence>
<gene>
    <name evidence="3" type="ORF">BGW38_001588</name>
</gene>
<evidence type="ECO:0000313" key="4">
    <source>
        <dbReference type="Proteomes" id="UP000780801"/>
    </source>
</evidence>
<proteinExistence type="predicted"/>
<dbReference type="Proteomes" id="UP000780801">
    <property type="component" value="Unassembled WGS sequence"/>
</dbReference>
<name>A0A9P6KDF4_9FUNG</name>
<protein>
    <submittedName>
        <fullName evidence="3">Uncharacterized protein</fullName>
    </submittedName>
</protein>
<dbReference type="AlphaFoldDB" id="A0A9P6KDF4"/>
<feature type="signal peptide" evidence="2">
    <location>
        <begin position="1"/>
        <end position="21"/>
    </location>
</feature>
<evidence type="ECO:0000313" key="3">
    <source>
        <dbReference type="EMBL" id="KAF9581409.1"/>
    </source>
</evidence>